<dbReference type="Gene3D" id="1.20.5.440">
    <property type="entry name" value="ATP synthase delta/epsilon subunit, C-terminal domain"/>
    <property type="match status" value="1"/>
</dbReference>
<sequence length="135" mass="15253">METYSLKVMAVDKTFFDGHCASLIIPSLDGLVGILAHHENMVIAVKEGEIRITLEDGSEIEALVGIGFFEIMNNRATLLVQTVERPEEIDVARAREAEERAMEHLRQKQSLREYYHTQAALSRAMSRLKTASKHK</sequence>
<dbReference type="InterPro" id="IPR020547">
    <property type="entry name" value="ATP_synth_F1_esu_C"/>
</dbReference>
<dbReference type="OrthoDB" id="9804110at2"/>
<accession>A0A4R1R6J0</accession>
<feature type="domain" description="ATP synthase F1 complex delta/epsilon subunit N-terminal" evidence="11">
    <location>
        <begin position="5"/>
        <end position="82"/>
    </location>
</feature>
<evidence type="ECO:0000256" key="3">
    <source>
        <dbReference type="ARBA" id="ARBA00022448"/>
    </source>
</evidence>
<dbReference type="GO" id="GO:0046933">
    <property type="term" value="F:proton-transporting ATP synthase activity, rotational mechanism"/>
    <property type="evidence" value="ECO:0007669"/>
    <property type="project" value="UniProtKB-UniRule"/>
</dbReference>
<evidence type="ECO:0000259" key="10">
    <source>
        <dbReference type="Pfam" id="PF00401"/>
    </source>
</evidence>
<gene>
    <name evidence="8" type="primary">atpC</name>
    <name evidence="12" type="ORF">EDD76_101290</name>
</gene>
<evidence type="ECO:0000256" key="8">
    <source>
        <dbReference type="HAMAP-Rule" id="MF_00530"/>
    </source>
</evidence>
<keyword evidence="8" id="KW-0375">Hydrogen ion transport</keyword>
<dbReference type="CDD" id="cd12152">
    <property type="entry name" value="F1-ATPase_delta"/>
    <property type="match status" value="1"/>
</dbReference>
<dbReference type="EMBL" id="SLUO01000001">
    <property type="protein sequence ID" value="TCL61193.1"/>
    <property type="molecule type" value="Genomic_DNA"/>
</dbReference>
<dbReference type="InterPro" id="IPR020546">
    <property type="entry name" value="ATP_synth_F1_dsu/esu_N"/>
</dbReference>
<proteinExistence type="inferred from homology"/>
<comment type="similarity">
    <text evidence="2 8 9">Belongs to the ATPase epsilon chain family.</text>
</comment>
<organism evidence="12 13">
    <name type="scientific">Kineothrix alysoides</name>
    <dbReference type="NCBI Taxonomy" id="1469948"/>
    <lineage>
        <taxon>Bacteria</taxon>
        <taxon>Bacillati</taxon>
        <taxon>Bacillota</taxon>
        <taxon>Clostridia</taxon>
        <taxon>Lachnospirales</taxon>
        <taxon>Lachnospiraceae</taxon>
        <taxon>Kineothrix</taxon>
    </lineage>
</organism>
<dbReference type="AlphaFoldDB" id="A0A4R1R6J0"/>
<dbReference type="GO" id="GO:0045259">
    <property type="term" value="C:proton-transporting ATP synthase complex"/>
    <property type="evidence" value="ECO:0007669"/>
    <property type="project" value="UniProtKB-KW"/>
</dbReference>
<evidence type="ECO:0000256" key="7">
    <source>
        <dbReference type="ARBA" id="ARBA00023310"/>
    </source>
</evidence>
<evidence type="ECO:0000256" key="9">
    <source>
        <dbReference type="RuleBase" id="RU003656"/>
    </source>
</evidence>
<comment type="subcellular location">
    <subcellularLocation>
        <location evidence="1 8">Cell membrane</location>
        <topology evidence="1 8">Peripheral membrane protein</topology>
    </subcellularLocation>
</comment>
<evidence type="ECO:0000256" key="1">
    <source>
        <dbReference type="ARBA" id="ARBA00004202"/>
    </source>
</evidence>
<dbReference type="SUPFAM" id="SSF51344">
    <property type="entry name" value="Epsilon subunit of F1F0-ATP synthase N-terminal domain"/>
    <property type="match status" value="1"/>
</dbReference>
<dbReference type="RefSeq" id="WP_031391158.1">
    <property type="nucleotide sequence ID" value="NZ_JPNB01000002.1"/>
</dbReference>
<keyword evidence="7 8" id="KW-0066">ATP synthesis</keyword>
<keyword evidence="5 8" id="KW-0472">Membrane</keyword>
<name>A0A4R1R6J0_9FIRM</name>
<feature type="domain" description="ATP synthase epsilon subunit C-terminal" evidence="10">
    <location>
        <begin position="87"/>
        <end position="131"/>
    </location>
</feature>
<dbReference type="GO" id="GO:0005524">
    <property type="term" value="F:ATP binding"/>
    <property type="evidence" value="ECO:0007669"/>
    <property type="project" value="UniProtKB-UniRule"/>
</dbReference>
<keyword evidence="4 8" id="KW-0406">Ion transport</keyword>
<comment type="function">
    <text evidence="8">Produces ATP from ADP in the presence of a proton gradient across the membrane.</text>
</comment>
<dbReference type="HAMAP" id="MF_00530">
    <property type="entry name" value="ATP_synth_epsil_bac"/>
    <property type="match status" value="1"/>
</dbReference>
<protein>
    <recommendedName>
        <fullName evidence="8">ATP synthase epsilon chain</fullName>
    </recommendedName>
    <alternativeName>
        <fullName evidence="8">ATP synthase F1 sector epsilon subunit</fullName>
    </alternativeName>
    <alternativeName>
        <fullName evidence="8">F-ATPase epsilon subunit</fullName>
    </alternativeName>
</protein>
<dbReference type="InterPro" id="IPR001469">
    <property type="entry name" value="ATP_synth_F1_dsu/esu"/>
</dbReference>
<evidence type="ECO:0000313" key="12">
    <source>
        <dbReference type="EMBL" id="TCL61193.1"/>
    </source>
</evidence>
<dbReference type="PANTHER" id="PTHR13822">
    <property type="entry name" value="ATP SYNTHASE DELTA/EPSILON CHAIN"/>
    <property type="match status" value="1"/>
</dbReference>
<dbReference type="PANTHER" id="PTHR13822:SF10">
    <property type="entry name" value="ATP SYNTHASE EPSILON CHAIN, CHLOROPLASTIC"/>
    <property type="match status" value="1"/>
</dbReference>
<dbReference type="STRING" id="1469948.GCA_000732725_02479"/>
<dbReference type="SUPFAM" id="SSF46604">
    <property type="entry name" value="Epsilon subunit of F1F0-ATP synthase C-terminal domain"/>
    <property type="match status" value="1"/>
</dbReference>
<evidence type="ECO:0000256" key="5">
    <source>
        <dbReference type="ARBA" id="ARBA00023136"/>
    </source>
</evidence>
<dbReference type="InterPro" id="IPR036794">
    <property type="entry name" value="ATP_F1_dsu/esu_C_sf"/>
</dbReference>
<dbReference type="Pfam" id="PF00401">
    <property type="entry name" value="ATP-synt_DE"/>
    <property type="match status" value="1"/>
</dbReference>
<keyword evidence="3 8" id="KW-0813">Transport</keyword>
<evidence type="ECO:0000256" key="4">
    <source>
        <dbReference type="ARBA" id="ARBA00023065"/>
    </source>
</evidence>
<dbReference type="GO" id="GO:0005886">
    <property type="term" value="C:plasma membrane"/>
    <property type="evidence" value="ECO:0007669"/>
    <property type="project" value="UniProtKB-SubCell"/>
</dbReference>
<evidence type="ECO:0000256" key="2">
    <source>
        <dbReference type="ARBA" id="ARBA00005712"/>
    </source>
</evidence>
<comment type="caution">
    <text evidence="12">The sequence shown here is derived from an EMBL/GenBank/DDBJ whole genome shotgun (WGS) entry which is preliminary data.</text>
</comment>
<dbReference type="Pfam" id="PF02823">
    <property type="entry name" value="ATP-synt_DE_N"/>
    <property type="match status" value="1"/>
</dbReference>
<evidence type="ECO:0000256" key="6">
    <source>
        <dbReference type="ARBA" id="ARBA00023196"/>
    </source>
</evidence>
<keyword evidence="6 8" id="KW-0139">CF(1)</keyword>
<evidence type="ECO:0000313" key="13">
    <source>
        <dbReference type="Proteomes" id="UP000295718"/>
    </source>
</evidence>
<comment type="subunit">
    <text evidence="8 9">F-type ATPases have 2 components, CF(1) - the catalytic core - and CF(0) - the membrane proton channel. CF(1) has five subunits: alpha(3), beta(3), gamma(1), delta(1), epsilon(1). CF(0) has three main subunits: a, b and c.</text>
</comment>
<keyword evidence="13" id="KW-1185">Reference proteome</keyword>
<dbReference type="Gene3D" id="2.60.15.10">
    <property type="entry name" value="F0F1 ATP synthase delta/epsilon subunit, N-terminal"/>
    <property type="match status" value="1"/>
</dbReference>
<dbReference type="InterPro" id="IPR036771">
    <property type="entry name" value="ATPsynth_dsu/esu_N"/>
</dbReference>
<reference evidence="12 13" key="1">
    <citation type="submission" date="2019-03" db="EMBL/GenBank/DDBJ databases">
        <title>Genomic Encyclopedia of Type Strains, Phase IV (KMG-IV): sequencing the most valuable type-strain genomes for metagenomic binning, comparative biology and taxonomic classification.</title>
        <authorList>
            <person name="Goeker M."/>
        </authorList>
    </citation>
    <scope>NUCLEOTIDE SEQUENCE [LARGE SCALE GENOMIC DNA]</scope>
    <source>
        <strain evidence="12 13">DSM 100556</strain>
    </source>
</reference>
<keyword evidence="8" id="KW-1003">Cell membrane</keyword>
<dbReference type="Proteomes" id="UP000295718">
    <property type="component" value="Unassembled WGS sequence"/>
</dbReference>
<dbReference type="NCBIfam" id="TIGR01216">
    <property type="entry name" value="ATP_synt_epsi"/>
    <property type="match status" value="1"/>
</dbReference>
<evidence type="ECO:0000259" key="11">
    <source>
        <dbReference type="Pfam" id="PF02823"/>
    </source>
</evidence>